<dbReference type="InterPro" id="IPR035974">
    <property type="entry name" value="Rap/Ran-GAP_sf"/>
</dbReference>
<dbReference type="InterPro" id="IPR050989">
    <property type="entry name" value="Rap1_Ran_GAP"/>
</dbReference>
<reference evidence="3" key="1">
    <citation type="submission" date="2017-07" db="EMBL/GenBank/DDBJ databases">
        <authorList>
            <person name="Mikheyev A."/>
            <person name="Grau M."/>
        </authorList>
    </citation>
    <scope>NUCLEOTIDE SEQUENCE</scope>
    <source>
        <tissue evidence="3">Venom_gland</tissue>
    </source>
</reference>
<accession>A0A2D4HKI1</accession>
<sequence length="176" mass="19901">MDAEKNPFFLSVVLSDQNNQRVPQYRAILWRKTGTQKICLPYSPTKTLSVKSILSAMNLDKFEKGPREILHPEIQKDLLVLEEQEGSVNFKFGILYAKDGQLTDDEMFSNGKRVIGSLPLARRKEPDALVEFKAHPVHTQESGQLTVKAKLALDNSQQDSQEGWTWVFCGNAIIPN</sequence>
<evidence type="ECO:0000256" key="1">
    <source>
        <dbReference type="ARBA" id="ARBA00022468"/>
    </source>
</evidence>
<dbReference type="SUPFAM" id="SSF111347">
    <property type="entry name" value="Rap/Ran-GAP"/>
    <property type="match status" value="1"/>
</dbReference>
<name>A0A2D4HKI1_MICLE</name>
<dbReference type="PANTHER" id="PTHR15711:SF62">
    <property type="entry name" value="GTPASE-ACTIVATING RAP_RAN-GAP DOMAIN-LIKE PROTEIN 3"/>
    <property type="match status" value="1"/>
</dbReference>
<reference evidence="3" key="2">
    <citation type="submission" date="2017-11" db="EMBL/GenBank/DDBJ databases">
        <title>Coralsnake Venomics: Analyses of Venom Gland Transcriptomes and Proteomes of Six Brazilian Taxa.</title>
        <authorList>
            <person name="Aird S.D."/>
            <person name="Jorge da Silva N."/>
            <person name="Qiu L."/>
            <person name="Villar-Briones A."/>
            <person name="Aparecida-Saddi V."/>
            <person name="Campos-Telles M.P."/>
            <person name="Grau M."/>
            <person name="Mikheyev A.S."/>
        </authorList>
    </citation>
    <scope>NUCLEOTIDE SEQUENCE</scope>
    <source>
        <tissue evidence="3">Venom_gland</tissue>
    </source>
</reference>
<dbReference type="InterPro" id="IPR000331">
    <property type="entry name" value="Rap/Ran_GAP_dom"/>
</dbReference>
<dbReference type="EMBL" id="IACK01035781">
    <property type="protein sequence ID" value="LAA72485.1"/>
    <property type="molecule type" value="Transcribed_RNA"/>
</dbReference>
<dbReference type="AlphaFoldDB" id="A0A2D4HKI1"/>
<evidence type="ECO:0000313" key="3">
    <source>
        <dbReference type="EMBL" id="LAA72485.1"/>
    </source>
</evidence>
<dbReference type="Gene3D" id="3.30.1120.160">
    <property type="match status" value="1"/>
</dbReference>
<dbReference type="GO" id="GO:0051056">
    <property type="term" value="P:regulation of small GTPase mediated signal transduction"/>
    <property type="evidence" value="ECO:0007669"/>
    <property type="project" value="InterPro"/>
</dbReference>
<protein>
    <recommendedName>
        <fullName evidence="2">Rap-GAP domain-containing protein</fullName>
    </recommendedName>
</protein>
<proteinExistence type="predicted"/>
<dbReference type="PROSITE" id="PS50085">
    <property type="entry name" value="RAPGAP"/>
    <property type="match status" value="1"/>
</dbReference>
<evidence type="ECO:0000259" key="2">
    <source>
        <dbReference type="PROSITE" id="PS50085"/>
    </source>
</evidence>
<keyword evidence="1" id="KW-0343">GTPase activation</keyword>
<feature type="domain" description="Rap-GAP" evidence="2">
    <location>
        <begin position="78"/>
        <end position="176"/>
    </location>
</feature>
<dbReference type="GO" id="GO:0005096">
    <property type="term" value="F:GTPase activator activity"/>
    <property type="evidence" value="ECO:0007669"/>
    <property type="project" value="UniProtKB-KW"/>
</dbReference>
<dbReference type="PANTHER" id="PTHR15711">
    <property type="entry name" value="RAP GTPASE-ACTIVATING PROTEIN"/>
    <property type="match status" value="1"/>
</dbReference>
<organism evidence="3">
    <name type="scientific">Micrurus lemniscatus lemniscatus</name>
    <dbReference type="NCBI Taxonomy" id="129467"/>
    <lineage>
        <taxon>Eukaryota</taxon>
        <taxon>Metazoa</taxon>
        <taxon>Chordata</taxon>
        <taxon>Craniata</taxon>
        <taxon>Vertebrata</taxon>
        <taxon>Euteleostomi</taxon>
        <taxon>Lepidosauria</taxon>
        <taxon>Squamata</taxon>
        <taxon>Bifurcata</taxon>
        <taxon>Unidentata</taxon>
        <taxon>Episquamata</taxon>
        <taxon>Toxicofera</taxon>
        <taxon>Serpentes</taxon>
        <taxon>Colubroidea</taxon>
        <taxon>Elapidae</taxon>
        <taxon>Elapinae</taxon>
        <taxon>Micrurus</taxon>
    </lineage>
</organism>